<accession>A0A6F8Y4X7</accession>
<evidence type="ECO:0000313" key="3">
    <source>
        <dbReference type="Proteomes" id="UP000502508"/>
    </source>
</evidence>
<protein>
    <submittedName>
        <fullName evidence="2">Uncharacterized protein</fullName>
    </submittedName>
</protein>
<keyword evidence="3" id="KW-1185">Reference proteome</keyword>
<organism evidence="2 3">
    <name type="scientific">Phytohabitans flavus</name>
    <dbReference type="NCBI Taxonomy" id="1076124"/>
    <lineage>
        <taxon>Bacteria</taxon>
        <taxon>Bacillati</taxon>
        <taxon>Actinomycetota</taxon>
        <taxon>Actinomycetes</taxon>
        <taxon>Micromonosporales</taxon>
        <taxon>Micromonosporaceae</taxon>
    </lineage>
</organism>
<feature type="region of interest" description="Disordered" evidence="1">
    <location>
        <begin position="1"/>
        <end position="30"/>
    </location>
</feature>
<gene>
    <name evidence="2" type="ORF">Pflav_075550</name>
</gene>
<reference evidence="2 3" key="2">
    <citation type="submission" date="2020-03" db="EMBL/GenBank/DDBJ databases">
        <authorList>
            <person name="Ichikawa N."/>
            <person name="Kimura A."/>
            <person name="Kitahashi Y."/>
            <person name="Uohara A."/>
        </authorList>
    </citation>
    <scope>NUCLEOTIDE SEQUENCE [LARGE SCALE GENOMIC DNA]</scope>
    <source>
        <strain evidence="2 3">NBRC 107702</strain>
    </source>
</reference>
<sequence length="64" mass="6509">MVATPDSAVTDSGRTLEGPQPKRPSAGLRSSGIRMLGVSATAAIFALTPADRGIARRSVSKGTL</sequence>
<proteinExistence type="predicted"/>
<dbReference type="EMBL" id="AP022870">
    <property type="protein sequence ID" value="BCB81145.1"/>
    <property type="molecule type" value="Genomic_DNA"/>
</dbReference>
<name>A0A6F8Y4X7_9ACTN</name>
<dbReference type="KEGG" id="pfla:Pflav_075550"/>
<evidence type="ECO:0000256" key="1">
    <source>
        <dbReference type="SAM" id="MobiDB-lite"/>
    </source>
</evidence>
<dbReference type="Proteomes" id="UP000502508">
    <property type="component" value="Chromosome"/>
</dbReference>
<reference evidence="2 3" key="1">
    <citation type="submission" date="2020-03" db="EMBL/GenBank/DDBJ databases">
        <title>Whole genome shotgun sequence of Phytohabitans flavus NBRC 107702.</title>
        <authorList>
            <person name="Komaki H."/>
            <person name="Tamura T."/>
        </authorList>
    </citation>
    <scope>NUCLEOTIDE SEQUENCE [LARGE SCALE GENOMIC DNA]</scope>
    <source>
        <strain evidence="2 3">NBRC 107702</strain>
    </source>
</reference>
<evidence type="ECO:0000313" key="2">
    <source>
        <dbReference type="EMBL" id="BCB81145.1"/>
    </source>
</evidence>
<dbReference type="AlphaFoldDB" id="A0A6F8Y4X7"/>